<evidence type="ECO:0000313" key="2">
    <source>
        <dbReference type="WBParaSite" id="ALUE_0000244501-mRNA-1"/>
    </source>
</evidence>
<accession>A0A0M3HLQ0</accession>
<protein>
    <submittedName>
        <fullName evidence="2">Ovule protein</fullName>
    </submittedName>
</protein>
<reference evidence="2" key="1">
    <citation type="submission" date="2017-02" db="UniProtKB">
        <authorList>
            <consortium name="WormBaseParasite"/>
        </authorList>
    </citation>
    <scope>IDENTIFICATION</scope>
</reference>
<sequence>MGAFFVNSKEQIAFSILRLILVYHSLFRRPRNTYKPTEIDLGSPVLTNLWKIDPDMLDACQDSKRFSLLVDCEACSINMLMLF</sequence>
<proteinExistence type="predicted"/>
<dbReference type="Proteomes" id="UP000036681">
    <property type="component" value="Unplaced"/>
</dbReference>
<dbReference type="WBParaSite" id="ALUE_0000244501-mRNA-1">
    <property type="protein sequence ID" value="ALUE_0000244501-mRNA-1"/>
    <property type="gene ID" value="ALUE_0000244501"/>
</dbReference>
<evidence type="ECO:0000313" key="1">
    <source>
        <dbReference type="Proteomes" id="UP000036681"/>
    </source>
</evidence>
<dbReference type="AlphaFoldDB" id="A0A0M3HLQ0"/>
<keyword evidence="1" id="KW-1185">Reference proteome</keyword>
<name>A0A0M3HLQ0_ASCLU</name>
<organism evidence="1 2">
    <name type="scientific">Ascaris lumbricoides</name>
    <name type="common">Giant roundworm</name>
    <dbReference type="NCBI Taxonomy" id="6252"/>
    <lineage>
        <taxon>Eukaryota</taxon>
        <taxon>Metazoa</taxon>
        <taxon>Ecdysozoa</taxon>
        <taxon>Nematoda</taxon>
        <taxon>Chromadorea</taxon>
        <taxon>Rhabditida</taxon>
        <taxon>Spirurina</taxon>
        <taxon>Ascaridomorpha</taxon>
        <taxon>Ascaridoidea</taxon>
        <taxon>Ascarididae</taxon>
        <taxon>Ascaris</taxon>
    </lineage>
</organism>